<evidence type="ECO:0000313" key="1">
    <source>
        <dbReference type="EMBL" id="SEG40981.1"/>
    </source>
</evidence>
<dbReference type="EMBL" id="FNVP01000012">
    <property type="protein sequence ID" value="SEG40981.1"/>
    <property type="molecule type" value="Genomic_DNA"/>
</dbReference>
<name>A0A1H5ZXP8_9FLAO</name>
<reference evidence="2" key="1">
    <citation type="submission" date="2016-10" db="EMBL/GenBank/DDBJ databases">
        <authorList>
            <person name="Varghese N."/>
            <person name="Submissions S."/>
        </authorList>
    </citation>
    <scope>NUCLEOTIDE SEQUENCE [LARGE SCALE GENOMIC DNA]</scope>
    <source>
        <strain evidence="2">CGMCC 1.9230</strain>
    </source>
</reference>
<keyword evidence="2" id="KW-1185">Reference proteome</keyword>
<proteinExistence type="predicted"/>
<dbReference type="Proteomes" id="UP000236737">
    <property type="component" value="Unassembled WGS sequence"/>
</dbReference>
<organism evidence="1 2">
    <name type="scientific">Flavobacterium urumqiense</name>
    <dbReference type="NCBI Taxonomy" id="935224"/>
    <lineage>
        <taxon>Bacteria</taxon>
        <taxon>Pseudomonadati</taxon>
        <taxon>Bacteroidota</taxon>
        <taxon>Flavobacteriia</taxon>
        <taxon>Flavobacteriales</taxon>
        <taxon>Flavobacteriaceae</taxon>
        <taxon>Flavobacterium</taxon>
    </lineage>
</organism>
<sequence>MRNKIIVTVMAVVIFGFANAQDVRYDLKAVSDFASTKFTHANVSGAETKTGIYIGGFADPELFRKFHLRPEVLYVFIKCLDQVQVLSNAKYKIFDNSKL</sequence>
<accession>A0A1H5ZXP8</accession>
<evidence type="ECO:0000313" key="2">
    <source>
        <dbReference type="Proteomes" id="UP000236737"/>
    </source>
</evidence>
<gene>
    <name evidence="1" type="ORF">SAMN04488130_11273</name>
</gene>
<protein>
    <submittedName>
        <fullName evidence="1">Uncharacterized protein</fullName>
    </submittedName>
</protein>
<dbReference type="AlphaFoldDB" id="A0A1H5ZXP8"/>